<dbReference type="AlphaFoldDB" id="F8X4E2"/>
<feature type="binding site" evidence="14">
    <location>
        <position position="106"/>
    </location>
    <ligand>
        <name>Mg(2+)</name>
        <dbReference type="ChEBI" id="CHEBI:18420"/>
        <note>catalytic</note>
    </ligand>
</feature>
<evidence type="ECO:0000256" key="13">
    <source>
        <dbReference type="ARBA" id="ARBA00048070"/>
    </source>
</evidence>
<dbReference type="GO" id="GO:0005524">
    <property type="term" value="F:ATP binding"/>
    <property type="evidence" value="ECO:0007669"/>
    <property type="project" value="UniProtKB-UniRule"/>
</dbReference>
<dbReference type="GO" id="GO:0048029">
    <property type="term" value="F:monosaccharide binding"/>
    <property type="evidence" value="ECO:0007669"/>
    <property type="project" value="TreeGrafter"/>
</dbReference>
<evidence type="ECO:0000256" key="9">
    <source>
        <dbReference type="ARBA" id="ARBA00022777"/>
    </source>
</evidence>
<dbReference type="STRING" id="742767.HMPREF9456_03101"/>
<keyword evidence="8 14" id="KW-0547">Nucleotide-binding</keyword>
<keyword evidence="9 14" id="KW-0418">Kinase</keyword>
<comment type="caution">
    <text evidence="16">The sequence shown here is derived from an EMBL/GenBank/DDBJ whole genome shotgun (WGS) entry which is preliminary data.</text>
</comment>
<feature type="binding site" evidence="14">
    <location>
        <begin position="105"/>
        <end position="108"/>
    </location>
    <ligand>
        <name>ATP</name>
        <dbReference type="ChEBI" id="CHEBI:30616"/>
    </ligand>
</feature>
<feature type="binding site" description="in other chain" evidence="14">
    <location>
        <position position="158"/>
    </location>
    <ligand>
        <name>ADP</name>
        <dbReference type="ChEBI" id="CHEBI:456216"/>
        <note>allosteric activator; ligand shared between dimeric partners</note>
    </ligand>
</feature>
<dbReference type="FunFam" id="3.40.50.460:FF:000006">
    <property type="entry name" value="ATP-dependent 6-phosphofructokinase"/>
    <property type="match status" value="1"/>
</dbReference>
<dbReference type="eggNOG" id="COG0205">
    <property type="taxonomic scope" value="Bacteria"/>
</dbReference>
<accession>F8X4E2</accession>
<evidence type="ECO:0000313" key="17">
    <source>
        <dbReference type="Proteomes" id="UP000006420"/>
    </source>
</evidence>
<feature type="binding site" description="in other chain" evidence="14">
    <location>
        <begin position="173"/>
        <end position="175"/>
    </location>
    <ligand>
        <name>substrate</name>
        <note>ligand shared between dimeric partners</note>
    </ligand>
</feature>
<evidence type="ECO:0000256" key="14">
    <source>
        <dbReference type="HAMAP-Rule" id="MF_00339"/>
    </source>
</evidence>
<dbReference type="GeneID" id="78083702"/>
<comment type="subunit">
    <text evidence="14">Homotetramer.</text>
</comment>
<dbReference type="InterPro" id="IPR035966">
    <property type="entry name" value="PKF_sf"/>
</dbReference>
<dbReference type="InterPro" id="IPR015912">
    <property type="entry name" value="Phosphofructokinase_CS"/>
</dbReference>
<evidence type="ECO:0000256" key="7">
    <source>
        <dbReference type="ARBA" id="ARBA00022723"/>
    </source>
</evidence>
<evidence type="ECO:0000256" key="3">
    <source>
        <dbReference type="ARBA" id="ARBA00004679"/>
    </source>
</evidence>
<dbReference type="EC" id="2.7.1.11" evidence="14"/>
<dbReference type="PROSITE" id="PS00433">
    <property type="entry name" value="PHOSPHOFRUCTOKINASE"/>
    <property type="match status" value="1"/>
</dbReference>
<protein>
    <recommendedName>
        <fullName evidence="14">ATP-dependent 6-phosphofructokinase</fullName>
        <shortName evidence="14">ATP-PFK</shortName>
        <shortName evidence="14">Phosphofructokinase</shortName>
        <ecNumber evidence="14">2.7.1.11</ecNumber>
    </recommendedName>
    <alternativeName>
        <fullName evidence="14">Phosphohexokinase</fullName>
    </alternativeName>
</protein>
<dbReference type="UniPathway" id="UPA00109">
    <property type="reaction ID" value="UER00182"/>
</dbReference>
<dbReference type="GO" id="GO:0042802">
    <property type="term" value="F:identical protein binding"/>
    <property type="evidence" value="ECO:0007669"/>
    <property type="project" value="TreeGrafter"/>
</dbReference>
<evidence type="ECO:0000256" key="10">
    <source>
        <dbReference type="ARBA" id="ARBA00022840"/>
    </source>
</evidence>
<proteinExistence type="inferred from homology"/>
<dbReference type="RefSeq" id="WP_006844466.1">
    <property type="nucleotide sequence ID" value="NZ_AQWJ01000007.1"/>
</dbReference>
<dbReference type="PIRSF" id="PIRSF000532">
    <property type="entry name" value="ATP_PFK_prok"/>
    <property type="match status" value="1"/>
</dbReference>
<dbReference type="Proteomes" id="UP000006420">
    <property type="component" value="Unassembled WGS sequence"/>
</dbReference>
<dbReference type="GO" id="GO:0061621">
    <property type="term" value="P:canonical glycolysis"/>
    <property type="evidence" value="ECO:0007669"/>
    <property type="project" value="TreeGrafter"/>
</dbReference>
<dbReference type="Gene3D" id="3.40.50.450">
    <property type="match status" value="1"/>
</dbReference>
<feature type="binding site" evidence="14">
    <location>
        <position position="250"/>
    </location>
    <ligand>
        <name>substrate</name>
        <note>ligand shared between dimeric partners</note>
    </ligand>
</feature>
<feature type="binding site" description="in other chain" evidence="14">
    <location>
        <begin position="129"/>
        <end position="131"/>
    </location>
    <ligand>
        <name>substrate</name>
        <note>ligand shared between dimeric partners</note>
    </ligand>
</feature>
<dbReference type="GO" id="GO:0070095">
    <property type="term" value="F:fructose-6-phosphate binding"/>
    <property type="evidence" value="ECO:0007669"/>
    <property type="project" value="TreeGrafter"/>
</dbReference>
<dbReference type="HAMAP" id="MF_00339">
    <property type="entry name" value="Phosphofructokinase_I_B1"/>
    <property type="match status" value="1"/>
</dbReference>
<dbReference type="GO" id="GO:0016208">
    <property type="term" value="F:AMP binding"/>
    <property type="evidence" value="ECO:0007669"/>
    <property type="project" value="TreeGrafter"/>
</dbReference>
<feature type="binding site" description="in other chain" evidence="14">
    <location>
        <begin position="189"/>
        <end position="191"/>
    </location>
    <ligand>
        <name>ADP</name>
        <dbReference type="ChEBI" id="CHEBI:456216"/>
        <note>allosteric activator; ligand shared between dimeric partners</note>
    </ligand>
</feature>
<keyword evidence="17" id="KW-1185">Reference proteome</keyword>
<dbReference type="InterPro" id="IPR022953">
    <property type="entry name" value="ATP_PFK"/>
</dbReference>
<dbReference type="GO" id="GO:0046872">
    <property type="term" value="F:metal ion binding"/>
    <property type="evidence" value="ECO:0007669"/>
    <property type="project" value="UniProtKB-KW"/>
</dbReference>
<feature type="binding site" evidence="14">
    <location>
        <position position="14"/>
    </location>
    <ligand>
        <name>ATP</name>
        <dbReference type="ChEBI" id="CHEBI:30616"/>
    </ligand>
</feature>
<dbReference type="InterPro" id="IPR000023">
    <property type="entry name" value="Phosphofructokinase_dom"/>
</dbReference>
<dbReference type="PRINTS" id="PR00476">
    <property type="entry name" value="PHFRCTKINASE"/>
</dbReference>
<dbReference type="PANTHER" id="PTHR13697">
    <property type="entry name" value="PHOSPHOFRUCTOKINASE"/>
    <property type="match status" value="1"/>
</dbReference>
<comment type="catalytic activity">
    <reaction evidence="13 14">
        <text>beta-D-fructose 6-phosphate + ATP = beta-D-fructose 1,6-bisphosphate + ADP + H(+)</text>
        <dbReference type="Rhea" id="RHEA:16109"/>
        <dbReference type="ChEBI" id="CHEBI:15378"/>
        <dbReference type="ChEBI" id="CHEBI:30616"/>
        <dbReference type="ChEBI" id="CHEBI:32966"/>
        <dbReference type="ChEBI" id="CHEBI:57634"/>
        <dbReference type="ChEBI" id="CHEBI:456216"/>
        <dbReference type="EC" id="2.7.1.11"/>
    </reaction>
</comment>
<sequence length="326" mass="35113">MANIKCIGILTSGGDAPGMNAAIRAVTRSAIYNGIEVKGVMRGYKGLVFDEIIPFKTNSVSNIIQQGGTILKTARCKEFETTEGRQTAYETLQRENIDALVVIGGDGSLTGARIFAQEYNFPIVGLPGTIDNDLQGTDLTIGYDTALNTIMQAVDKIRDTASSHERLFFIEVMGRECGILALNGAIASGAEAAIIPERSMQQDQLADLISNGFRKSKNSSLVLVTEGDITGGAMMMAERVKKEFPQYDVRVTILGHVQRGGSPTANDRILASRMGASAIDALLDGQRNVMIGIQNDVIVYVPFSKAIKKNKPIQPDLVETLKVLSI</sequence>
<dbReference type="GO" id="GO:0006002">
    <property type="term" value="P:fructose 6-phosphate metabolic process"/>
    <property type="evidence" value="ECO:0007669"/>
    <property type="project" value="UniProtKB-UniRule"/>
</dbReference>
<name>F8X4E2_9BACT</name>
<dbReference type="GO" id="GO:0005945">
    <property type="term" value="C:6-phosphofructokinase complex"/>
    <property type="evidence" value="ECO:0007669"/>
    <property type="project" value="TreeGrafter"/>
</dbReference>
<feature type="binding site" description="in other chain" evidence="14">
    <location>
        <position position="215"/>
    </location>
    <ligand>
        <name>ADP</name>
        <dbReference type="ChEBI" id="CHEBI:456216"/>
        <note>allosteric activator; ligand shared between dimeric partners</note>
    </ligand>
</feature>
<dbReference type="InterPro" id="IPR012003">
    <property type="entry name" value="ATP_PFK_prok-type"/>
</dbReference>
<keyword evidence="7 14" id="KW-0479">Metal-binding</keyword>
<feature type="binding site" evidence="14">
    <location>
        <position position="166"/>
    </location>
    <ligand>
        <name>substrate</name>
        <note>ligand shared between dimeric partners</note>
    </ligand>
</feature>
<dbReference type="FunFam" id="3.40.50.450:FF:000001">
    <property type="entry name" value="ATP-dependent 6-phosphofructokinase"/>
    <property type="match status" value="1"/>
</dbReference>
<dbReference type="Gene3D" id="3.40.50.460">
    <property type="entry name" value="Phosphofructokinase domain"/>
    <property type="match status" value="1"/>
</dbReference>
<evidence type="ECO:0000256" key="11">
    <source>
        <dbReference type="ARBA" id="ARBA00022842"/>
    </source>
</evidence>
<comment type="cofactor">
    <cofactor evidence="1 14">
        <name>Mg(2+)</name>
        <dbReference type="ChEBI" id="CHEBI:18420"/>
    </cofactor>
</comment>
<feature type="active site" description="Proton acceptor" evidence="14">
    <location>
        <position position="131"/>
    </location>
</feature>
<dbReference type="Pfam" id="PF00365">
    <property type="entry name" value="PFK"/>
    <property type="match status" value="1"/>
</dbReference>
<organism evidence="16 17">
    <name type="scientific">Dysgonomonas mossii DSM 22836</name>
    <dbReference type="NCBI Taxonomy" id="742767"/>
    <lineage>
        <taxon>Bacteria</taxon>
        <taxon>Pseudomonadati</taxon>
        <taxon>Bacteroidota</taxon>
        <taxon>Bacteroidia</taxon>
        <taxon>Bacteroidales</taxon>
        <taxon>Dysgonomonadaceae</taxon>
        <taxon>Dysgonomonas</taxon>
    </lineage>
</organism>
<dbReference type="SUPFAM" id="SSF53784">
    <property type="entry name" value="Phosphofructokinase"/>
    <property type="match status" value="1"/>
</dbReference>
<dbReference type="InterPro" id="IPR012828">
    <property type="entry name" value="PFKA_ATP_prok"/>
</dbReference>
<feature type="binding site" evidence="14">
    <location>
        <begin position="24"/>
        <end position="28"/>
    </location>
    <ligand>
        <name>ADP</name>
        <dbReference type="ChEBI" id="CHEBI:456216"/>
        <note>allosteric activator; ligand shared between dimeric partners</note>
    </ligand>
</feature>
<feature type="binding site" description="in other chain" evidence="14">
    <location>
        <position position="226"/>
    </location>
    <ligand>
        <name>substrate</name>
        <note>ligand shared between dimeric partners</note>
    </ligand>
</feature>
<keyword evidence="5 14" id="KW-0021">Allosteric enzyme</keyword>
<dbReference type="NCBIfam" id="TIGR02482">
    <property type="entry name" value="PFKA_ATP"/>
    <property type="match status" value="1"/>
</dbReference>
<evidence type="ECO:0000256" key="1">
    <source>
        <dbReference type="ARBA" id="ARBA00001946"/>
    </source>
</evidence>
<dbReference type="HOGENOM" id="CLU_020655_0_1_10"/>
<keyword evidence="11 14" id="KW-0460">Magnesium</keyword>
<comment type="function">
    <text evidence="14">Catalyzes the phosphorylation of D-fructose 6-phosphate to fructose 1,6-bisphosphate by ATP, the first committing step of glycolysis.</text>
</comment>
<comment type="caution">
    <text evidence="14">Lacks conserved residue(s) required for the propagation of feature annotation.</text>
</comment>
<evidence type="ECO:0000256" key="6">
    <source>
        <dbReference type="ARBA" id="ARBA00022679"/>
    </source>
</evidence>
<evidence type="ECO:0000259" key="15">
    <source>
        <dbReference type="Pfam" id="PF00365"/>
    </source>
</evidence>
<evidence type="ECO:0000256" key="2">
    <source>
        <dbReference type="ARBA" id="ARBA00004496"/>
    </source>
</evidence>
<feature type="binding site" description="in other chain" evidence="14">
    <location>
        <begin position="256"/>
        <end position="259"/>
    </location>
    <ligand>
        <name>substrate</name>
        <note>ligand shared between dimeric partners</note>
    </ligand>
</feature>
<comment type="similarity">
    <text evidence="14">Belongs to the phosphofructokinase type A (PFKA) family. ATP-dependent PFK group I subfamily. Prokaryotic clade 'B1' sub-subfamily.</text>
</comment>
<comment type="pathway">
    <text evidence="3 14">Carbohydrate degradation; glycolysis; D-glyceraldehyde 3-phosphate and glycerone phosphate from D-glucose: step 3/4.</text>
</comment>
<evidence type="ECO:0000313" key="16">
    <source>
        <dbReference type="EMBL" id="EGK05188.1"/>
    </source>
</evidence>
<evidence type="ECO:0000256" key="12">
    <source>
        <dbReference type="ARBA" id="ARBA00023152"/>
    </source>
</evidence>
<evidence type="ECO:0000256" key="5">
    <source>
        <dbReference type="ARBA" id="ARBA00022533"/>
    </source>
</evidence>
<dbReference type="PANTHER" id="PTHR13697:SF4">
    <property type="entry name" value="ATP-DEPENDENT 6-PHOSPHOFRUCTOKINASE"/>
    <property type="match status" value="1"/>
</dbReference>
<feature type="binding site" description="in other chain" evidence="14">
    <location>
        <begin position="217"/>
        <end position="219"/>
    </location>
    <ligand>
        <name>ADP</name>
        <dbReference type="ChEBI" id="CHEBI:456216"/>
        <note>allosteric activator; ligand shared between dimeric partners</note>
    </ligand>
</feature>
<comment type="activity regulation">
    <text evidence="14">Allosterically activated by ADP and other diphosphonucleosides, and allosterically inhibited by phosphoenolpyruvate.</text>
</comment>
<gene>
    <name evidence="14" type="primary">pfkA</name>
    <name evidence="16" type="ORF">HMPREF9456_03101</name>
</gene>
<keyword evidence="12 14" id="KW-0324">Glycolysis</keyword>
<dbReference type="OrthoDB" id="9802503at2"/>
<feature type="domain" description="Phosphofructokinase" evidence="15">
    <location>
        <begin position="7"/>
        <end position="282"/>
    </location>
</feature>
<evidence type="ECO:0000256" key="4">
    <source>
        <dbReference type="ARBA" id="ARBA00022490"/>
    </source>
</evidence>
<keyword evidence="10 14" id="KW-0067">ATP-binding</keyword>
<reference evidence="16 17" key="1">
    <citation type="submission" date="2011-04" db="EMBL/GenBank/DDBJ databases">
        <title>The Genome Sequence of Dysgonomonas mossii DSM 22836.</title>
        <authorList>
            <consortium name="The Broad Institute Genome Sequencing Platform"/>
            <person name="Earl A."/>
            <person name="Ward D."/>
            <person name="Feldgarden M."/>
            <person name="Gevers D."/>
            <person name="Pudlo N."/>
            <person name="Martens E."/>
            <person name="Allen-Vercoe E."/>
            <person name="Young S.K."/>
            <person name="Zeng Q."/>
            <person name="Gargeya S."/>
            <person name="Fitzgerald M."/>
            <person name="Haas B."/>
            <person name="Abouelleil A."/>
            <person name="Alvarado L."/>
            <person name="Arachchi H.M."/>
            <person name="Berlin A."/>
            <person name="Brown A."/>
            <person name="Chapman S.B."/>
            <person name="Chen Z."/>
            <person name="Dunbar C."/>
            <person name="Freedman E."/>
            <person name="Gearin G."/>
            <person name="Gellesch M."/>
            <person name="Goldberg J."/>
            <person name="Griggs A."/>
            <person name="Gujja S."/>
            <person name="Heiman D."/>
            <person name="Howarth C."/>
            <person name="Larson L."/>
            <person name="Lui A."/>
            <person name="MacDonald P.J.P."/>
            <person name="Mehta T."/>
            <person name="Montmayeur A."/>
            <person name="Murphy C."/>
            <person name="Neiman D."/>
            <person name="Pearson M."/>
            <person name="Priest M."/>
            <person name="Roberts A."/>
            <person name="Saif S."/>
            <person name="Shea T."/>
            <person name="Shenoy N."/>
            <person name="Sisk P."/>
            <person name="Stolte C."/>
            <person name="Sykes S."/>
            <person name="Yandava C."/>
            <person name="Wortman J."/>
            <person name="Nusbaum C."/>
            <person name="Birren B."/>
        </authorList>
    </citation>
    <scope>NUCLEOTIDE SEQUENCE [LARGE SCALE GENOMIC DNA]</scope>
    <source>
        <strain evidence="16 17">DSM 22836</strain>
    </source>
</reference>
<dbReference type="GO" id="GO:0003872">
    <property type="term" value="F:6-phosphofructokinase activity"/>
    <property type="evidence" value="ECO:0007669"/>
    <property type="project" value="UniProtKB-UniRule"/>
</dbReference>
<evidence type="ECO:0000256" key="8">
    <source>
        <dbReference type="ARBA" id="ARBA00022741"/>
    </source>
</evidence>
<keyword evidence="4 14" id="KW-0963">Cytoplasm</keyword>
<feature type="binding site" evidence="14">
    <location>
        <begin position="75"/>
        <end position="76"/>
    </location>
    <ligand>
        <name>ATP</name>
        <dbReference type="ChEBI" id="CHEBI:30616"/>
    </ligand>
</feature>
<dbReference type="GO" id="GO:0030388">
    <property type="term" value="P:fructose 1,6-bisphosphate metabolic process"/>
    <property type="evidence" value="ECO:0007669"/>
    <property type="project" value="TreeGrafter"/>
</dbReference>
<keyword evidence="6 14" id="KW-0808">Transferase</keyword>
<comment type="subcellular location">
    <subcellularLocation>
        <location evidence="2 14">Cytoplasm</location>
    </subcellularLocation>
</comment>
<dbReference type="NCBIfam" id="NF002872">
    <property type="entry name" value="PRK03202.1"/>
    <property type="match status" value="1"/>
</dbReference>
<dbReference type="EMBL" id="ADLW01000018">
    <property type="protein sequence ID" value="EGK05188.1"/>
    <property type="molecule type" value="Genomic_DNA"/>
</dbReference>